<reference evidence="3" key="1">
    <citation type="submission" date="2022-11" db="UniProtKB">
        <authorList>
            <consortium name="WormBaseParasite"/>
        </authorList>
    </citation>
    <scope>IDENTIFICATION</scope>
</reference>
<accession>A0A914CB80</accession>
<evidence type="ECO:0000313" key="3">
    <source>
        <dbReference type="WBParaSite" id="ACRNAN_Path_78.g290.t1"/>
    </source>
</evidence>
<dbReference type="Proteomes" id="UP000887540">
    <property type="component" value="Unplaced"/>
</dbReference>
<organism evidence="2 3">
    <name type="scientific">Acrobeloides nanus</name>
    <dbReference type="NCBI Taxonomy" id="290746"/>
    <lineage>
        <taxon>Eukaryota</taxon>
        <taxon>Metazoa</taxon>
        <taxon>Ecdysozoa</taxon>
        <taxon>Nematoda</taxon>
        <taxon>Chromadorea</taxon>
        <taxon>Rhabditida</taxon>
        <taxon>Tylenchina</taxon>
        <taxon>Cephalobomorpha</taxon>
        <taxon>Cephaloboidea</taxon>
        <taxon>Cephalobidae</taxon>
        <taxon>Acrobeloides</taxon>
    </lineage>
</organism>
<evidence type="ECO:0000256" key="1">
    <source>
        <dbReference type="SAM" id="SignalP"/>
    </source>
</evidence>
<protein>
    <submittedName>
        <fullName evidence="3">Uncharacterized protein</fullName>
    </submittedName>
</protein>
<keyword evidence="2" id="KW-1185">Reference proteome</keyword>
<feature type="signal peptide" evidence="1">
    <location>
        <begin position="1"/>
        <end position="24"/>
    </location>
</feature>
<keyword evidence="1" id="KW-0732">Signal</keyword>
<proteinExistence type="predicted"/>
<sequence>MDLVFTKLFQYFILIGFFIRVFCADDNDSIPRPQYQLNRCFTYKPNSRLKIDEDQVVETTDSIEFKDDCLRSCLKSLIHEAFVCRSLMHTPKDDILLFSKFLKFDLRLESSTFEKLSTTPSMKT</sequence>
<feature type="chain" id="PRO_5037516698" evidence="1">
    <location>
        <begin position="25"/>
        <end position="124"/>
    </location>
</feature>
<dbReference type="WBParaSite" id="ACRNAN_Path_78.g290.t1">
    <property type="protein sequence ID" value="ACRNAN_Path_78.g290.t1"/>
    <property type="gene ID" value="ACRNAN_Path_78.g290"/>
</dbReference>
<dbReference type="AlphaFoldDB" id="A0A914CB80"/>
<evidence type="ECO:0000313" key="2">
    <source>
        <dbReference type="Proteomes" id="UP000887540"/>
    </source>
</evidence>
<name>A0A914CB80_9BILA</name>